<proteinExistence type="predicted"/>
<evidence type="ECO:0000313" key="1">
    <source>
        <dbReference type="EMBL" id="MPM82173.1"/>
    </source>
</evidence>
<dbReference type="EMBL" id="VSSQ01031332">
    <property type="protein sequence ID" value="MPM82173.1"/>
    <property type="molecule type" value="Genomic_DNA"/>
</dbReference>
<name>A0A645CZ81_9ZZZZ</name>
<protein>
    <submittedName>
        <fullName evidence="1">Uncharacterized protein</fullName>
    </submittedName>
</protein>
<sequence>MARLCIRPLRIAFDNIAYEKYYVNAVRTACRHGIQQVSNYLLFNYKDKPIELYQRIKVNIELNRELGINIFSFPMKYSPIDEIDRTYVGVHWNYKYLRAISAILNVTKGIVAAGDSFFRKAFGENEDEFFELLIMPRDMIMFRSFYENNGMKEEWKALYNQLTNDWKQELLKIVSQPDSKIAKANCPIELREILPFYLVNKKNLRNQSDQLSFQLESC</sequence>
<gene>
    <name evidence="1" type="ORF">SDC9_129234</name>
</gene>
<organism evidence="1">
    <name type="scientific">bioreactor metagenome</name>
    <dbReference type="NCBI Taxonomy" id="1076179"/>
    <lineage>
        <taxon>unclassified sequences</taxon>
        <taxon>metagenomes</taxon>
        <taxon>ecological metagenomes</taxon>
    </lineage>
</organism>
<reference evidence="1" key="1">
    <citation type="submission" date="2019-08" db="EMBL/GenBank/DDBJ databases">
        <authorList>
            <person name="Kucharzyk K."/>
            <person name="Murdoch R.W."/>
            <person name="Higgins S."/>
            <person name="Loffler F."/>
        </authorList>
    </citation>
    <scope>NUCLEOTIDE SEQUENCE</scope>
</reference>
<accession>A0A645CZ81</accession>
<comment type="caution">
    <text evidence="1">The sequence shown here is derived from an EMBL/GenBank/DDBJ whole genome shotgun (WGS) entry which is preliminary data.</text>
</comment>
<dbReference type="AlphaFoldDB" id="A0A645CZ81"/>